<keyword evidence="5" id="KW-1185">Reference proteome</keyword>
<name>E3M4D8_CAERE</name>
<keyword evidence="1" id="KW-0862">Zinc</keyword>
<protein>
    <recommendedName>
        <fullName evidence="3">C2H2-type domain-containing protein</fullName>
    </recommendedName>
</protein>
<evidence type="ECO:0000313" key="5">
    <source>
        <dbReference type="Proteomes" id="UP000008281"/>
    </source>
</evidence>
<dbReference type="PROSITE" id="PS00028">
    <property type="entry name" value="ZINC_FINGER_C2H2_1"/>
    <property type="match status" value="1"/>
</dbReference>
<dbReference type="InterPro" id="IPR036236">
    <property type="entry name" value="Znf_C2H2_sf"/>
</dbReference>
<sequence length="199" mass="23248">MPLTVPLIGRELCFWCVEKESDGFRIVNEHQLINVERCVQYTEDGKFVLPPNSSSLPIFSTFHFERLKEIPAPYVLNEVKKKEKKQKSPTRQKLPKNQNSKVTKKPKYFEEGIKKKNVYSKIHKNAIKTIASEYKPGKKCDQSQKLFLCDICEFSFTLRHNLQVHLVQFHGTTENIPEEKVAVLKEVLPRKMNEEETLE</sequence>
<dbReference type="OrthoDB" id="5871946at2759"/>
<evidence type="ECO:0000313" key="4">
    <source>
        <dbReference type="EMBL" id="EFO91380.1"/>
    </source>
</evidence>
<dbReference type="OMA" id="RELCFWC"/>
<dbReference type="AlphaFoldDB" id="E3M4D8"/>
<keyword evidence="1" id="KW-0863">Zinc-finger</keyword>
<reference evidence="4" key="1">
    <citation type="submission" date="2007-07" db="EMBL/GenBank/DDBJ databases">
        <title>PCAP assembly of the Caenorhabditis remanei genome.</title>
        <authorList>
            <consortium name="The Caenorhabditis remanei Sequencing Consortium"/>
            <person name="Wilson R.K."/>
        </authorList>
    </citation>
    <scope>NUCLEOTIDE SEQUENCE [LARGE SCALE GENOMIC DNA]</scope>
    <source>
        <strain evidence="4">PB4641</strain>
    </source>
</reference>
<organism evidence="5">
    <name type="scientific">Caenorhabditis remanei</name>
    <name type="common">Caenorhabditis vulgaris</name>
    <dbReference type="NCBI Taxonomy" id="31234"/>
    <lineage>
        <taxon>Eukaryota</taxon>
        <taxon>Metazoa</taxon>
        <taxon>Ecdysozoa</taxon>
        <taxon>Nematoda</taxon>
        <taxon>Chromadorea</taxon>
        <taxon>Rhabditida</taxon>
        <taxon>Rhabditina</taxon>
        <taxon>Rhabditomorpha</taxon>
        <taxon>Rhabditoidea</taxon>
        <taxon>Rhabditidae</taxon>
        <taxon>Peloderinae</taxon>
        <taxon>Caenorhabditis</taxon>
    </lineage>
</organism>
<dbReference type="GO" id="GO:0008270">
    <property type="term" value="F:zinc ion binding"/>
    <property type="evidence" value="ECO:0007669"/>
    <property type="project" value="UniProtKB-KW"/>
</dbReference>
<feature type="domain" description="C2H2-type" evidence="3">
    <location>
        <begin position="147"/>
        <end position="175"/>
    </location>
</feature>
<dbReference type="InterPro" id="IPR013087">
    <property type="entry name" value="Znf_C2H2_type"/>
</dbReference>
<keyword evidence="1" id="KW-0479">Metal-binding</keyword>
<dbReference type="Proteomes" id="UP000008281">
    <property type="component" value="Unassembled WGS sequence"/>
</dbReference>
<dbReference type="SUPFAM" id="SSF57667">
    <property type="entry name" value="beta-beta-alpha zinc fingers"/>
    <property type="match status" value="1"/>
</dbReference>
<accession>E3M4D8</accession>
<dbReference type="PROSITE" id="PS50157">
    <property type="entry name" value="ZINC_FINGER_C2H2_2"/>
    <property type="match status" value="1"/>
</dbReference>
<dbReference type="InParanoid" id="E3M4D8"/>
<dbReference type="EMBL" id="DS268424">
    <property type="protein sequence ID" value="EFO91380.1"/>
    <property type="molecule type" value="Genomic_DNA"/>
</dbReference>
<evidence type="ECO:0000256" key="2">
    <source>
        <dbReference type="SAM" id="MobiDB-lite"/>
    </source>
</evidence>
<gene>
    <name evidence="4" type="ORF">CRE_11903</name>
</gene>
<feature type="compositionally biased region" description="Basic residues" evidence="2">
    <location>
        <begin position="82"/>
        <end position="94"/>
    </location>
</feature>
<evidence type="ECO:0000256" key="1">
    <source>
        <dbReference type="PROSITE-ProRule" id="PRU00042"/>
    </source>
</evidence>
<feature type="region of interest" description="Disordered" evidence="2">
    <location>
        <begin position="80"/>
        <end position="105"/>
    </location>
</feature>
<dbReference type="eggNOG" id="ENOG502R93G">
    <property type="taxonomic scope" value="Eukaryota"/>
</dbReference>
<evidence type="ECO:0000259" key="3">
    <source>
        <dbReference type="PROSITE" id="PS50157"/>
    </source>
</evidence>
<dbReference type="HOGENOM" id="CLU_1373368_0_0_1"/>
<proteinExistence type="predicted"/>